<organism evidence="1 2">
    <name type="scientific">Smallanthus sonchifolius</name>
    <dbReference type="NCBI Taxonomy" id="185202"/>
    <lineage>
        <taxon>Eukaryota</taxon>
        <taxon>Viridiplantae</taxon>
        <taxon>Streptophyta</taxon>
        <taxon>Embryophyta</taxon>
        <taxon>Tracheophyta</taxon>
        <taxon>Spermatophyta</taxon>
        <taxon>Magnoliopsida</taxon>
        <taxon>eudicotyledons</taxon>
        <taxon>Gunneridae</taxon>
        <taxon>Pentapetalae</taxon>
        <taxon>asterids</taxon>
        <taxon>campanulids</taxon>
        <taxon>Asterales</taxon>
        <taxon>Asteraceae</taxon>
        <taxon>Asteroideae</taxon>
        <taxon>Heliantheae alliance</taxon>
        <taxon>Millerieae</taxon>
        <taxon>Smallanthus</taxon>
    </lineage>
</organism>
<sequence length="139" mass="15609">MKKIKLSKQNPAPATETTGVDGLLDENLLYEVLKHVDKRTLDSASCVCKQWHRTTPVERLWELICTKRWTNMSCGDNQLRSVVLALGGFRRLHAHYLWPLSTSSYSKIVSSSSSTVAAYRRGVAVSTAAVYVWSLESYS</sequence>
<evidence type="ECO:0000313" key="1">
    <source>
        <dbReference type="EMBL" id="KAI3686871.1"/>
    </source>
</evidence>
<gene>
    <name evidence="1" type="ORF">L1987_80560</name>
</gene>
<reference evidence="2" key="1">
    <citation type="journal article" date="2022" name="Mol. Ecol. Resour.">
        <title>The genomes of chicory, endive, great burdock and yacon provide insights into Asteraceae palaeo-polyploidization history and plant inulin production.</title>
        <authorList>
            <person name="Fan W."/>
            <person name="Wang S."/>
            <person name="Wang H."/>
            <person name="Wang A."/>
            <person name="Jiang F."/>
            <person name="Liu H."/>
            <person name="Zhao H."/>
            <person name="Xu D."/>
            <person name="Zhang Y."/>
        </authorList>
    </citation>
    <scope>NUCLEOTIDE SEQUENCE [LARGE SCALE GENOMIC DNA]</scope>
    <source>
        <strain evidence="2">cv. Yunnan</strain>
    </source>
</reference>
<proteinExistence type="predicted"/>
<dbReference type="Proteomes" id="UP001056120">
    <property type="component" value="Linkage Group LG27"/>
</dbReference>
<name>A0ACB8YN20_9ASTR</name>
<comment type="caution">
    <text evidence="1">The sequence shown here is derived from an EMBL/GenBank/DDBJ whole genome shotgun (WGS) entry which is preliminary data.</text>
</comment>
<evidence type="ECO:0000313" key="2">
    <source>
        <dbReference type="Proteomes" id="UP001056120"/>
    </source>
</evidence>
<protein>
    <submittedName>
        <fullName evidence="1">Uncharacterized protein</fullName>
    </submittedName>
</protein>
<dbReference type="EMBL" id="CM042044">
    <property type="protein sequence ID" value="KAI3686871.1"/>
    <property type="molecule type" value="Genomic_DNA"/>
</dbReference>
<keyword evidence="2" id="KW-1185">Reference proteome</keyword>
<accession>A0ACB8YN20</accession>
<reference evidence="1 2" key="2">
    <citation type="journal article" date="2022" name="Mol. Ecol. Resour.">
        <title>The genomes of chicory, endive, great burdock and yacon provide insights into Asteraceae paleo-polyploidization history and plant inulin production.</title>
        <authorList>
            <person name="Fan W."/>
            <person name="Wang S."/>
            <person name="Wang H."/>
            <person name="Wang A."/>
            <person name="Jiang F."/>
            <person name="Liu H."/>
            <person name="Zhao H."/>
            <person name="Xu D."/>
            <person name="Zhang Y."/>
        </authorList>
    </citation>
    <scope>NUCLEOTIDE SEQUENCE [LARGE SCALE GENOMIC DNA]</scope>
    <source>
        <strain evidence="2">cv. Yunnan</strain>
        <tissue evidence="1">Leaves</tissue>
    </source>
</reference>